<dbReference type="EMBL" id="LR216287">
    <property type="protein sequence ID" value="VFJ12348.1"/>
    <property type="molecule type" value="Genomic_DNA"/>
</dbReference>
<evidence type="ECO:0000256" key="7">
    <source>
        <dbReference type="SAM" id="Phobius"/>
    </source>
</evidence>
<dbReference type="KEGG" id="nfn:NFRAN_0027"/>
<comment type="subcellular location">
    <subcellularLocation>
        <location evidence="1">Cell membrane</location>
    </subcellularLocation>
</comment>
<dbReference type="PANTHER" id="PTHR22913">
    <property type="entry name" value="HYALURONAN SYNTHASE"/>
    <property type="match status" value="1"/>
</dbReference>
<organism evidence="9 10">
    <name type="scientific">Candidatus Nitrosocosmicus franklandianus</name>
    <dbReference type="NCBI Taxonomy" id="1798806"/>
    <lineage>
        <taxon>Archaea</taxon>
        <taxon>Nitrososphaerota</taxon>
        <taxon>Nitrososphaeria</taxon>
        <taxon>Nitrososphaerales</taxon>
        <taxon>Nitrososphaeraceae</taxon>
        <taxon>Candidatus Nitrosocosmicus</taxon>
    </lineage>
</organism>
<dbReference type="PANTHER" id="PTHR22913:SF12">
    <property type="entry name" value="MANNURONAN SYNTHASE"/>
    <property type="match status" value="1"/>
</dbReference>
<dbReference type="OrthoDB" id="43988at2157"/>
<dbReference type="GO" id="GO:0085029">
    <property type="term" value="P:extracellular matrix assembly"/>
    <property type="evidence" value="ECO:0007669"/>
    <property type="project" value="TreeGrafter"/>
</dbReference>
<feature type="transmembrane region" description="Helical" evidence="7">
    <location>
        <begin position="460"/>
        <end position="483"/>
    </location>
</feature>
<evidence type="ECO:0000313" key="9">
    <source>
        <dbReference type="EMBL" id="VFJ12348.1"/>
    </source>
</evidence>
<dbReference type="Proteomes" id="UP000294299">
    <property type="component" value="Chromosome NFRAN"/>
</dbReference>
<keyword evidence="10" id="KW-1185">Reference proteome</keyword>
<keyword evidence="3" id="KW-1003">Cell membrane</keyword>
<dbReference type="GO" id="GO:0030213">
    <property type="term" value="P:hyaluronan biosynthetic process"/>
    <property type="evidence" value="ECO:0007669"/>
    <property type="project" value="TreeGrafter"/>
</dbReference>
<feature type="domain" description="Glycosyltransferase 2-like" evidence="8">
    <location>
        <begin position="92"/>
        <end position="266"/>
    </location>
</feature>
<evidence type="ECO:0000256" key="6">
    <source>
        <dbReference type="ARBA" id="ARBA00023136"/>
    </source>
</evidence>
<name>A0A484I6I0_9ARCH</name>
<feature type="transmembrane region" description="Helical" evidence="7">
    <location>
        <begin position="51"/>
        <end position="71"/>
    </location>
</feature>
<gene>
    <name evidence="9" type="primary">pgaC</name>
    <name evidence="9" type="ORF">NFRAN_0027</name>
</gene>
<dbReference type="RefSeq" id="WP_134482513.1">
    <property type="nucleotide sequence ID" value="NZ_LR216287.1"/>
</dbReference>
<evidence type="ECO:0000256" key="1">
    <source>
        <dbReference type="ARBA" id="ARBA00004236"/>
    </source>
</evidence>
<reference evidence="9 10" key="1">
    <citation type="submission" date="2019-02" db="EMBL/GenBank/DDBJ databases">
        <authorList>
            <person name="Lehtovirta-Morley E L."/>
        </authorList>
    </citation>
    <scope>NUCLEOTIDE SEQUENCE [LARGE SCALE GENOMIC DNA]</scope>
    <source>
        <strain evidence="9">NFRAN1</strain>
    </source>
</reference>
<feature type="transmembrane region" description="Helical" evidence="7">
    <location>
        <begin position="20"/>
        <end position="45"/>
    </location>
</feature>
<dbReference type="EC" id="2.4.1.-" evidence="9"/>
<dbReference type="SUPFAM" id="SSF53448">
    <property type="entry name" value="Nucleotide-diphospho-sugar transferases"/>
    <property type="match status" value="1"/>
</dbReference>
<evidence type="ECO:0000256" key="3">
    <source>
        <dbReference type="ARBA" id="ARBA00022475"/>
    </source>
</evidence>
<dbReference type="GO" id="GO:0050501">
    <property type="term" value="F:hyaluronan synthase activity"/>
    <property type="evidence" value="ECO:0007669"/>
    <property type="project" value="TreeGrafter"/>
</dbReference>
<evidence type="ECO:0000256" key="5">
    <source>
        <dbReference type="ARBA" id="ARBA00022679"/>
    </source>
</evidence>
<comment type="similarity">
    <text evidence="2">Belongs to the NodC/HAS family.</text>
</comment>
<evidence type="ECO:0000259" key="8">
    <source>
        <dbReference type="Pfam" id="PF00535"/>
    </source>
</evidence>
<feature type="transmembrane region" description="Helical" evidence="7">
    <location>
        <begin position="380"/>
        <end position="404"/>
    </location>
</feature>
<keyword evidence="7" id="KW-0812">Transmembrane</keyword>
<dbReference type="GO" id="GO:0005886">
    <property type="term" value="C:plasma membrane"/>
    <property type="evidence" value="ECO:0007669"/>
    <property type="project" value="UniProtKB-SubCell"/>
</dbReference>
<keyword evidence="4 9" id="KW-0328">Glycosyltransferase</keyword>
<keyword evidence="6 7" id="KW-0472">Membrane</keyword>
<dbReference type="Pfam" id="PF00535">
    <property type="entry name" value="Glycos_transf_2"/>
    <property type="match status" value="1"/>
</dbReference>
<dbReference type="InterPro" id="IPR001173">
    <property type="entry name" value="Glyco_trans_2-like"/>
</dbReference>
<dbReference type="CDD" id="cd06423">
    <property type="entry name" value="CESA_like"/>
    <property type="match status" value="1"/>
</dbReference>
<dbReference type="Gene3D" id="3.90.550.10">
    <property type="entry name" value="Spore Coat Polysaccharide Biosynthesis Protein SpsA, Chain A"/>
    <property type="match status" value="1"/>
</dbReference>
<sequence length="491" mass="55915">MSLSSVPKIVETRELDNKRWLVRALLLSAVLTILFTKVYLTIFVIDLGVGIYSILTSFVLFNILFISYFRYKDPYFKVFNKKIPEHELPLVSIVVPVKNEENDITSCVQSCIDQTYKKKEIIVINDGSTDNTGAILDDIKNANPSANLRIVHLKESVGKKKAIEVASKIAKGEIYAFMDSDCDMAHDATEKAVQLFYWDKQLGAVTGHGRVKNRHTGGFRDHFLEKLQDVYADGACRAQKGMESVYASVTCCAGSLSFYRRDAIQDFIPQWARDRFLGMEFKFATDRRMTAHVLSTRPPAISYSSKNQNQAAVPVLNGEGYASESVFSENPGNSESESDGKKVVNGYWKVMYSQSIRVNIGVPPTLESLIKQQIRWRKSFIRSLFAAGGIFWKRPFYVALLYYLQTSMKFIRPYIVASTVVFLPLMGDYITPVVWFAGVLFTGMIYAVDFRLRNPGDRNWLYRPFFTLLSTYVYTWLLIYGAITIKKTGWR</sequence>
<keyword evidence="5 9" id="KW-0808">Transferase</keyword>
<keyword evidence="7" id="KW-1133">Transmembrane helix</keyword>
<evidence type="ECO:0000256" key="4">
    <source>
        <dbReference type="ARBA" id="ARBA00022676"/>
    </source>
</evidence>
<accession>A0A484I6I0</accession>
<dbReference type="GeneID" id="39419637"/>
<proteinExistence type="inferred from homology"/>
<feature type="transmembrane region" description="Helical" evidence="7">
    <location>
        <begin position="429"/>
        <end position="448"/>
    </location>
</feature>
<dbReference type="AlphaFoldDB" id="A0A484I6I0"/>
<protein>
    <submittedName>
        <fullName evidence="9">Poly-beta-1,6-N-acetyl-D-glucosamine synthase</fullName>
        <ecNumber evidence="9">2.4.1.-</ecNumber>
    </submittedName>
</protein>
<evidence type="ECO:0000256" key="2">
    <source>
        <dbReference type="ARBA" id="ARBA00006782"/>
    </source>
</evidence>
<evidence type="ECO:0000313" key="10">
    <source>
        <dbReference type="Proteomes" id="UP000294299"/>
    </source>
</evidence>
<dbReference type="InterPro" id="IPR029044">
    <property type="entry name" value="Nucleotide-diphossugar_trans"/>
</dbReference>